<dbReference type="Proteomes" id="UP000812270">
    <property type="component" value="Unassembled WGS sequence"/>
</dbReference>
<evidence type="ECO:0000313" key="2">
    <source>
        <dbReference type="Proteomes" id="UP000812270"/>
    </source>
</evidence>
<keyword evidence="2" id="KW-1185">Reference proteome</keyword>
<organism evidence="1 2">
    <name type="scientific">Pinibacter aurantiacus</name>
    <dbReference type="NCBI Taxonomy" id="2851599"/>
    <lineage>
        <taxon>Bacteria</taxon>
        <taxon>Pseudomonadati</taxon>
        <taxon>Bacteroidota</taxon>
        <taxon>Chitinophagia</taxon>
        <taxon>Chitinophagales</taxon>
        <taxon>Chitinophagaceae</taxon>
        <taxon>Pinibacter</taxon>
    </lineage>
</organism>
<accession>A0A9E2W2J0</accession>
<name>A0A9E2W2J0_9BACT</name>
<proteinExistence type="predicted"/>
<dbReference type="AlphaFoldDB" id="A0A9E2W2J0"/>
<comment type="caution">
    <text evidence="1">The sequence shown here is derived from an EMBL/GenBank/DDBJ whole genome shotgun (WGS) entry which is preliminary data.</text>
</comment>
<evidence type="ECO:0000313" key="1">
    <source>
        <dbReference type="EMBL" id="MBV4355849.1"/>
    </source>
</evidence>
<dbReference type="EMBL" id="JAHSPG010000001">
    <property type="protein sequence ID" value="MBV4355849.1"/>
    <property type="molecule type" value="Genomic_DNA"/>
</dbReference>
<protein>
    <submittedName>
        <fullName evidence="1">Uncharacterized protein</fullName>
    </submittedName>
</protein>
<sequence length="69" mass="8083">MNFLFLYPEKIDRENDADKDEQFLTNISLHNINDGVEFIDDAIRMHDQPFLPLMRTEESIAPGSPKELF</sequence>
<gene>
    <name evidence="1" type="ORF">KTO63_01735</name>
</gene>
<dbReference type="RefSeq" id="WP_217789396.1">
    <property type="nucleotide sequence ID" value="NZ_JAHSPG010000001.1"/>
</dbReference>
<reference evidence="1" key="1">
    <citation type="submission" date="2021-06" db="EMBL/GenBank/DDBJ databases">
        <authorList>
            <person name="Huq M.A."/>
        </authorList>
    </citation>
    <scope>NUCLEOTIDE SEQUENCE</scope>
    <source>
        <strain evidence="1">MAH-26</strain>
    </source>
</reference>